<proteinExistence type="predicted"/>
<comment type="caution">
    <text evidence="2">The sequence shown here is derived from an EMBL/GenBank/DDBJ whole genome shotgun (WGS) entry which is preliminary data.</text>
</comment>
<evidence type="ECO:0000256" key="1">
    <source>
        <dbReference type="SAM" id="MobiDB-lite"/>
    </source>
</evidence>
<feature type="compositionally biased region" description="Polar residues" evidence="1">
    <location>
        <begin position="125"/>
        <end position="134"/>
    </location>
</feature>
<protein>
    <submittedName>
        <fullName evidence="2">Uncharacterized protein</fullName>
    </submittedName>
</protein>
<dbReference type="AlphaFoldDB" id="A0A9W8B175"/>
<dbReference type="OrthoDB" id="10351521at2759"/>
<dbReference type="Proteomes" id="UP001151582">
    <property type="component" value="Unassembled WGS sequence"/>
</dbReference>
<dbReference type="EMBL" id="JANBQB010001742">
    <property type="protein sequence ID" value="KAJ1970505.1"/>
    <property type="molecule type" value="Genomic_DNA"/>
</dbReference>
<accession>A0A9W8B175</accession>
<reference evidence="2" key="1">
    <citation type="submission" date="2022-07" db="EMBL/GenBank/DDBJ databases">
        <title>Phylogenomic reconstructions and comparative analyses of Kickxellomycotina fungi.</title>
        <authorList>
            <person name="Reynolds N.K."/>
            <person name="Stajich J.E."/>
            <person name="Barry K."/>
            <person name="Grigoriev I.V."/>
            <person name="Crous P."/>
            <person name="Smith M.E."/>
        </authorList>
    </citation>
    <scope>NUCLEOTIDE SEQUENCE</scope>
    <source>
        <strain evidence="2">RSA 567</strain>
    </source>
</reference>
<feature type="region of interest" description="Disordered" evidence="1">
    <location>
        <begin position="75"/>
        <end position="134"/>
    </location>
</feature>
<sequence>MSTPPKAPEATPGQTTQLNEALDQGLVVTDRRGQYKATPDRLLPSASLQARRQRYLAAQKQRRSTFRDLVRNITDVATTNSDTASDTELPTTPSGSKRKYHNASSEDEAPASVDVANETKRVRTGGNTLSYLPD</sequence>
<evidence type="ECO:0000313" key="2">
    <source>
        <dbReference type="EMBL" id="KAJ1970505.1"/>
    </source>
</evidence>
<name>A0A9W8B175_9FUNG</name>
<feature type="non-terminal residue" evidence="2">
    <location>
        <position position="1"/>
    </location>
</feature>
<keyword evidence="3" id="KW-1185">Reference proteome</keyword>
<organism evidence="2 3">
    <name type="scientific">Dimargaris verticillata</name>
    <dbReference type="NCBI Taxonomy" id="2761393"/>
    <lineage>
        <taxon>Eukaryota</taxon>
        <taxon>Fungi</taxon>
        <taxon>Fungi incertae sedis</taxon>
        <taxon>Zoopagomycota</taxon>
        <taxon>Kickxellomycotina</taxon>
        <taxon>Dimargaritomycetes</taxon>
        <taxon>Dimargaritales</taxon>
        <taxon>Dimargaritaceae</taxon>
        <taxon>Dimargaris</taxon>
    </lineage>
</organism>
<gene>
    <name evidence="2" type="ORF">H4R34_006040</name>
</gene>
<evidence type="ECO:0000313" key="3">
    <source>
        <dbReference type="Proteomes" id="UP001151582"/>
    </source>
</evidence>
<feature type="compositionally biased region" description="Polar residues" evidence="1">
    <location>
        <begin position="75"/>
        <end position="95"/>
    </location>
</feature>